<feature type="transmembrane region" description="Helical" evidence="5">
    <location>
        <begin position="155"/>
        <end position="174"/>
    </location>
</feature>
<feature type="transmembrane region" description="Helical" evidence="5">
    <location>
        <begin position="21"/>
        <end position="42"/>
    </location>
</feature>
<evidence type="ECO:0000256" key="5">
    <source>
        <dbReference type="SAM" id="Phobius"/>
    </source>
</evidence>
<dbReference type="Pfam" id="PF05090">
    <property type="entry name" value="HTTM"/>
    <property type="match status" value="1"/>
</dbReference>
<reference evidence="7 8" key="1">
    <citation type="submission" date="2019-02" db="EMBL/GenBank/DDBJ databases">
        <title>Deep-cultivation of Planctomycetes and their phenomic and genomic characterization uncovers novel biology.</title>
        <authorList>
            <person name="Wiegand S."/>
            <person name="Jogler M."/>
            <person name="Boedeker C."/>
            <person name="Pinto D."/>
            <person name="Vollmers J."/>
            <person name="Rivas-Marin E."/>
            <person name="Kohn T."/>
            <person name="Peeters S.H."/>
            <person name="Heuer A."/>
            <person name="Rast P."/>
            <person name="Oberbeckmann S."/>
            <person name="Bunk B."/>
            <person name="Jeske O."/>
            <person name="Meyerdierks A."/>
            <person name="Storesund J.E."/>
            <person name="Kallscheuer N."/>
            <person name="Luecker S."/>
            <person name="Lage O.M."/>
            <person name="Pohl T."/>
            <person name="Merkel B.J."/>
            <person name="Hornburger P."/>
            <person name="Mueller R.-W."/>
            <person name="Bruemmer F."/>
            <person name="Labrenz M."/>
            <person name="Spormann A.M."/>
            <person name="Op den Camp H."/>
            <person name="Overmann J."/>
            <person name="Amann R."/>
            <person name="Jetten M.S.M."/>
            <person name="Mascher T."/>
            <person name="Medema M.H."/>
            <person name="Devos D.P."/>
            <person name="Kaster A.-K."/>
            <person name="Ovreas L."/>
            <person name="Rohde M."/>
            <person name="Galperin M.Y."/>
            <person name="Jogler C."/>
        </authorList>
    </citation>
    <scope>NUCLEOTIDE SEQUENCE [LARGE SCALE GENOMIC DNA]</scope>
    <source>
        <strain evidence="7 8">ElP</strain>
    </source>
</reference>
<sequence>MSSRIDRWIFGEYPARVADLAFVRVLYAGYMLLVAFPRAMWVTRAPEAFYSPPPGPIALLSTWPPAWVIVGLNGLMLASLVALLVGYRTPIASAASGLCFIALSCWNFASVKIDHDILLGVTPLALAASGWGNWWSIDARRLDPRPSPVDPARPWCLALLAMLIGVAMATAGWAKLSTGWLDPSSHATFSFLTQYYVKGQLGPLGEEALRVDGAWLRESADWAAVLLELAFLPALLWRPAFRLALAVAAAFHLGNVLLFNIPFADNVIAYAAFVSWSEVLPALARDRQPSRASLAALGLAGLTCGLVSLSSGPIVPRLPVKQVVVVLGAAIALGYVARPCWRRVSPTPSSPLAP</sequence>
<evidence type="ECO:0000256" key="1">
    <source>
        <dbReference type="ARBA" id="ARBA00004127"/>
    </source>
</evidence>
<dbReference type="Proteomes" id="UP000317835">
    <property type="component" value="Chromosome"/>
</dbReference>
<keyword evidence="2 5" id="KW-0812">Transmembrane</keyword>
<accession>A0A518H5Z4</accession>
<dbReference type="OrthoDB" id="277738at2"/>
<dbReference type="InterPro" id="IPR053934">
    <property type="entry name" value="HTTM_dom"/>
</dbReference>
<keyword evidence="4 5" id="KW-0472">Membrane</keyword>
<dbReference type="KEGG" id="tpla:ElP_41700"/>
<dbReference type="InterPro" id="IPR011020">
    <property type="entry name" value="HTTM-like"/>
</dbReference>
<feature type="domain" description="HTTM-like" evidence="6">
    <location>
        <begin position="12"/>
        <end position="278"/>
    </location>
</feature>
<feature type="transmembrane region" description="Helical" evidence="5">
    <location>
        <begin position="320"/>
        <end position="337"/>
    </location>
</feature>
<comment type="subcellular location">
    <subcellularLocation>
        <location evidence="1">Endomembrane system</location>
        <topology evidence="1">Multi-pass membrane protein</topology>
    </subcellularLocation>
</comment>
<keyword evidence="8" id="KW-1185">Reference proteome</keyword>
<evidence type="ECO:0000256" key="2">
    <source>
        <dbReference type="ARBA" id="ARBA00022692"/>
    </source>
</evidence>
<evidence type="ECO:0000256" key="4">
    <source>
        <dbReference type="ARBA" id="ARBA00023136"/>
    </source>
</evidence>
<dbReference type="RefSeq" id="WP_145272378.1">
    <property type="nucleotide sequence ID" value="NZ_CP036426.1"/>
</dbReference>
<feature type="transmembrane region" description="Helical" evidence="5">
    <location>
        <begin position="243"/>
        <end position="261"/>
    </location>
</feature>
<feature type="transmembrane region" description="Helical" evidence="5">
    <location>
        <begin position="117"/>
        <end position="135"/>
    </location>
</feature>
<evidence type="ECO:0000313" key="8">
    <source>
        <dbReference type="Proteomes" id="UP000317835"/>
    </source>
</evidence>
<feature type="transmembrane region" description="Helical" evidence="5">
    <location>
        <begin position="62"/>
        <end position="84"/>
    </location>
</feature>
<dbReference type="GO" id="GO:0012505">
    <property type="term" value="C:endomembrane system"/>
    <property type="evidence" value="ECO:0007669"/>
    <property type="project" value="UniProtKB-SubCell"/>
</dbReference>
<organism evidence="7 8">
    <name type="scientific">Tautonia plasticadhaerens</name>
    <dbReference type="NCBI Taxonomy" id="2527974"/>
    <lineage>
        <taxon>Bacteria</taxon>
        <taxon>Pseudomonadati</taxon>
        <taxon>Planctomycetota</taxon>
        <taxon>Planctomycetia</taxon>
        <taxon>Isosphaerales</taxon>
        <taxon>Isosphaeraceae</taxon>
        <taxon>Tautonia</taxon>
    </lineage>
</organism>
<evidence type="ECO:0000256" key="3">
    <source>
        <dbReference type="ARBA" id="ARBA00022989"/>
    </source>
</evidence>
<name>A0A518H5Z4_9BACT</name>
<dbReference type="AlphaFoldDB" id="A0A518H5Z4"/>
<proteinExistence type="predicted"/>
<feature type="transmembrane region" description="Helical" evidence="5">
    <location>
        <begin position="296"/>
        <end position="314"/>
    </location>
</feature>
<evidence type="ECO:0000259" key="6">
    <source>
        <dbReference type="SMART" id="SM00752"/>
    </source>
</evidence>
<dbReference type="EMBL" id="CP036426">
    <property type="protein sequence ID" value="QDV36251.1"/>
    <property type="molecule type" value="Genomic_DNA"/>
</dbReference>
<feature type="transmembrane region" description="Helical" evidence="5">
    <location>
        <begin position="91"/>
        <end position="111"/>
    </location>
</feature>
<dbReference type="SMART" id="SM00752">
    <property type="entry name" value="HTTM"/>
    <property type="match status" value="1"/>
</dbReference>
<gene>
    <name evidence="7" type="ORF">ElP_41700</name>
</gene>
<protein>
    <submittedName>
        <fullName evidence="7">Vitamin K-dependent gamma-carboxylase</fullName>
    </submittedName>
</protein>
<keyword evidence="3 5" id="KW-1133">Transmembrane helix</keyword>
<evidence type="ECO:0000313" key="7">
    <source>
        <dbReference type="EMBL" id="QDV36251.1"/>
    </source>
</evidence>